<reference evidence="12 13" key="1">
    <citation type="submission" date="2016-08" db="EMBL/GenBank/DDBJ databases">
        <title>Draft genome sequence of allopolyploid Zygosaccharomyces rouxii.</title>
        <authorList>
            <person name="Watanabe J."/>
            <person name="Uehara K."/>
            <person name="Mogi Y."/>
            <person name="Tsukioka Y."/>
        </authorList>
    </citation>
    <scope>NUCLEOTIDE SEQUENCE [LARGE SCALE GENOMIC DNA]</scope>
    <source>
        <strain evidence="12 13">NBRC 110957</strain>
    </source>
</reference>
<evidence type="ECO:0000313" key="13">
    <source>
        <dbReference type="Proteomes" id="UP000187013"/>
    </source>
</evidence>
<evidence type="ECO:0000313" key="12">
    <source>
        <dbReference type="EMBL" id="GAV47992.1"/>
    </source>
</evidence>
<dbReference type="InterPro" id="IPR046758">
    <property type="entry name" value="Sey1/RHD3-like_3HB"/>
</dbReference>
<feature type="compositionally biased region" description="Basic and acidic residues" evidence="9">
    <location>
        <begin position="774"/>
        <end position="793"/>
    </location>
</feature>
<dbReference type="FunFam" id="3.40.50.300:FF:000727">
    <property type="entry name" value="Protein SEY1 homolog"/>
    <property type="match status" value="1"/>
</dbReference>
<keyword evidence="3 8" id="KW-0378">Hydrolase</keyword>
<gene>
    <name evidence="8" type="primary">SEY1</name>
    <name evidence="12" type="ORF">ZYGR_0I02880</name>
</gene>
<dbReference type="GO" id="GO:0005525">
    <property type="term" value="F:GTP binding"/>
    <property type="evidence" value="ECO:0007669"/>
    <property type="project" value="UniProtKB-UniRule"/>
</dbReference>
<feature type="topological domain" description="Cytoplasmic" evidence="8">
    <location>
        <begin position="1"/>
        <end position="686"/>
    </location>
</feature>
<feature type="region of interest" description="Disordered" evidence="9">
    <location>
        <begin position="769"/>
        <end position="793"/>
    </location>
</feature>
<dbReference type="PANTHER" id="PTHR45923">
    <property type="entry name" value="PROTEIN SEY1"/>
    <property type="match status" value="1"/>
</dbReference>
<dbReference type="InterPro" id="IPR027417">
    <property type="entry name" value="P-loop_NTPase"/>
</dbReference>
<dbReference type="Pfam" id="PF05879">
    <property type="entry name" value="RHD3_GTPase"/>
    <property type="match status" value="1"/>
</dbReference>
<keyword evidence="5 8" id="KW-1133">Transmembrane helix</keyword>
<dbReference type="HAMAP" id="MF_03109">
    <property type="entry name" value="Sey1"/>
    <property type="match status" value="1"/>
</dbReference>
<dbReference type="GO" id="GO:0005789">
    <property type="term" value="C:endoplasmic reticulum membrane"/>
    <property type="evidence" value="ECO:0007669"/>
    <property type="project" value="UniProtKB-SubCell"/>
</dbReference>
<dbReference type="AlphaFoldDB" id="A0A1Q2ZWU7"/>
<dbReference type="SUPFAM" id="SSF52540">
    <property type="entry name" value="P-loop containing nucleoside triphosphate hydrolases"/>
    <property type="match status" value="1"/>
</dbReference>
<evidence type="ECO:0000256" key="10">
    <source>
        <dbReference type="SAM" id="Phobius"/>
    </source>
</evidence>
<accession>A0A1Q2ZWU7</accession>
<feature type="domain" description="GB1/RHD3-type G" evidence="11">
    <location>
        <begin position="42"/>
        <end position="271"/>
    </location>
</feature>
<evidence type="ECO:0000256" key="6">
    <source>
        <dbReference type="ARBA" id="ARBA00023134"/>
    </source>
</evidence>
<feature type="transmembrane region" description="Helical" evidence="10">
    <location>
        <begin position="711"/>
        <end position="731"/>
    </location>
</feature>
<evidence type="ECO:0000256" key="3">
    <source>
        <dbReference type="ARBA" id="ARBA00022801"/>
    </source>
</evidence>
<evidence type="ECO:0000256" key="1">
    <source>
        <dbReference type="ARBA" id="ARBA00022692"/>
    </source>
</evidence>
<dbReference type="GO" id="GO:0003924">
    <property type="term" value="F:GTPase activity"/>
    <property type="evidence" value="ECO:0007669"/>
    <property type="project" value="UniProtKB-UniRule"/>
</dbReference>
<name>A0A1Q2ZWU7_ZYGRO</name>
<dbReference type="EMBL" id="BDGX01000009">
    <property type="protein sequence ID" value="GAV47992.1"/>
    <property type="molecule type" value="Genomic_DNA"/>
</dbReference>
<keyword evidence="4 8" id="KW-0256">Endoplasmic reticulum</keyword>
<dbReference type="CDD" id="cd01851">
    <property type="entry name" value="GBP"/>
    <property type="match status" value="1"/>
</dbReference>
<dbReference type="Gene3D" id="3.40.50.300">
    <property type="entry name" value="P-loop containing nucleotide triphosphate hydrolases"/>
    <property type="match status" value="1"/>
</dbReference>
<organism evidence="12 13">
    <name type="scientific">Zygosaccharomyces rouxii</name>
    <dbReference type="NCBI Taxonomy" id="4956"/>
    <lineage>
        <taxon>Eukaryota</taxon>
        <taxon>Fungi</taxon>
        <taxon>Dikarya</taxon>
        <taxon>Ascomycota</taxon>
        <taxon>Saccharomycotina</taxon>
        <taxon>Saccharomycetes</taxon>
        <taxon>Saccharomycetales</taxon>
        <taxon>Saccharomycetaceae</taxon>
        <taxon>Zygosaccharomyces</taxon>
    </lineage>
</organism>
<feature type="topological domain" description="Cytoplasmic" evidence="8">
    <location>
        <begin position="732"/>
        <end position="793"/>
    </location>
</feature>
<sequence>MEVIDSVLGDRQSAIQLIDESKKFHQGALNYFNKCIDDRDVGLDYHVISVFGSQSSGKSTLLNHLFNTDFDTMDAQVKRQQTTKGIWLAHTRKVNTTHKLDGPASDLFVLDVEGSDGAERGEDQDFERKAALFAISVSEVLIVNMWEQQIGLYQGNNMALLKTVFEVNLSLFGKSHNGHKVLLLFVIRDHVGITPLSSLKESLIAELEKVWSELNKPVECEDSSLYDFFDLEFVGLGHKLLQAEQFQEGVKRLGDSFALKSANPYYFKPQYHHNLPLDGWIMYSENCWEQVENNRDLDLPTQQILVARFKTDEVAQEALSLFHSKYSGSVDHIVDDREKLGEVLKNLKQECLIYYDERAYRYAEPVYLEKRSELAAKMEAEFRKTIGNFLDQLSESLMQRLQTEVLDKKNQHLPFQKRTKILVQSTKEEYWTAVSSFQQLELLRSTEEILQHFDEQVDTKIKQLKNDEVNTLIARANKSITLKVKEQAVHYLSNPERDTWDKILDMFEKTIQSSLSKYEISEGHYDFQVGFTEEENDSVYKKVCSRAWHVLNVTVHDYLKPDTIVSILRDRFETKFRYDEDDSPRLWRNEDEIDRAFRIAKDHALEVLNVLSFAATSDHVEIVPAFGEDNHEEDECYEDELGIQHSRHFAHILNELQKEKVLQQFRRQINLTVLDSKRSIIKTTTAIPIWMYLLVVALGWNEFVMVLRNPLLVTLVLLFGVGFIFVNKFGLWGPVLNVAHNAVAEVRITAKEKLRAIVMDEDEKRHLINSAGKESYEMKDMSDSDNEKIEKSE</sequence>
<comment type="similarity">
    <text evidence="8">Belongs to the TRAFAC class dynamin-like GTPase superfamily. GB1/RHD3 GTPase family. RHD3 subfamily.</text>
</comment>
<keyword evidence="2 8" id="KW-0547">Nucleotide-binding</keyword>
<evidence type="ECO:0000256" key="4">
    <source>
        <dbReference type="ARBA" id="ARBA00022824"/>
    </source>
</evidence>
<keyword evidence="1 8" id="KW-0812">Transmembrane</keyword>
<evidence type="ECO:0000256" key="2">
    <source>
        <dbReference type="ARBA" id="ARBA00022741"/>
    </source>
</evidence>
<keyword evidence="7 8" id="KW-0472">Membrane</keyword>
<comment type="caution">
    <text evidence="12">The sequence shown here is derived from an EMBL/GenBank/DDBJ whole genome shotgun (WGS) entry which is preliminary data.</text>
</comment>
<evidence type="ECO:0000256" key="9">
    <source>
        <dbReference type="SAM" id="MobiDB-lite"/>
    </source>
</evidence>
<feature type="transmembrane region" description="Helical" evidence="10">
    <location>
        <begin position="687"/>
        <end position="704"/>
    </location>
</feature>
<evidence type="ECO:0000256" key="5">
    <source>
        <dbReference type="ARBA" id="ARBA00022989"/>
    </source>
</evidence>
<evidence type="ECO:0000256" key="8">
    <source>
        <dbReference type="HAMAP-Rule" id="MF_03109"/>
    </source>
</evidence>
<comment type="subcellular location">
    <subcellularLocation>
        <location evidence="8">Endoplasmic reticulum membrane</location>
        <topology evidence="8">Multi-pass membrane protein</topology>
    </subcellularLocation>
    <text evidence="8">Enriched in the cortical ER. Concentrated in punctae along the ER tubules.</text>
</comment>
<dbReference type="Proteomes" id="UP000187013">
    <property type="component" value="Unassembled WGS sequence"/>
</dbReference>
<dbReference type="GO" id="GO:0016320">
    <property type="term" value="P:endoplasmic reticulum membrane fusion"/>
    <property type="evidence" value="ECO:0007669"/>
    <property type="project" value="TreeGrafter"/>
</dbReference>
<proteinExistence type="inferred from homology"/>
<dbReference type="eggNOG" id="KOG2203">
    <property type="taxonomic scope" value="Eukaryota"/>
</dbReference>
<dbReference type="OrthoDB" id="1597724at2759"/>
<dbReference type="PROSITE" id="PS51715">
    <property type="entry name" value="G_GB1_RHD3"/>
    <property type="match status" value="1"/>
</dbReference>
<evidence type="ECO:0000259" key="11">
    <source>
        <dbReference type="PROSITE" id="PS51715"/>
    </source>
</evidence>
<keyword evidence="6 8" id="KW-0342">GTP-binding</keyword>
<protein>
    <recommendedName>
        <fullName evidence="11">GB1/RHD3-type G domain-containing protein</fullName>
    </recommendedName>
</protein>
<dbReference type="InterPro" id="IPR030386">
    <property type="entry name" value="G_GB1_RHD3_dom"/>
</dbReference>
<dbReference type="PANTHER" id="PTHR45923:SF2">
    <property type="entry name" value="PROTEIN SEY1"/>
    <property type="match status" value="1"/>
</dbReference>
<dbReference type="InterPro" id="IPR008803">
    <property type="entry name" value="RHD3/Sey1"/>
</dbReference>
<feature type="binding site" evidence="8">
    <location>
        <begin position="52"/>
        <end position="59"/>
    </location>
    <ligand>
        <name>GTP</name>
        <dbReference type="ChEBI" id="CHEBI:37565"/>
    </ligand>
</feature>
<evidence type="ECO:0000256" key="7">
    <source>
        <dbReference type="ARBA" id="ARBA00023136"/>
    </source>
</evidence>
<dbReference type="Pfam" id="PF20428">
    <property type="entry name" value="Sey1_3HB"/>
    <property type="match status" value="1"/>
</dbReference>
<feature type="topological domain" description="Lumenal" evidence="8">
    <location>
        <begin position="708"/>
        <end position="710"/>
    </location>
</feature>